<sequence length="294" mass="30032">MGDKKSKVGEHFEKVKKGLEDINKKLKELSGDISGVKSVDVSTIKVVENIIKGAGGVFDKLISSLTKFTGVVYDGSDIGHNDNNAAGGVEKASVDTVITEIKNIIDIAAEKSGVKIVSGNAGDKVTAAANTDAPAVLGGHNNNAAAQGAGNKLVAEVSKADPWAIIDKIKNAIAISPATLGAGDSEAGALAAANANANNNNYGAKTNADLVAAVVLKSIIKGGKFRADNQDAGSIKVAATTAVNKVLGILDVIIKRTVKSNLDKIGEAVKGIKYSESVGTETRQSDATQSVVTK</sequence>
<dbReference type="AlphaFoldDB" id="W5SL75"/>
<comment type="function">
    <text evidence="1 8">The Vlp and Vsp proteins are antigenically distinct proteins, only one vlp or vsp gene is transcriptionally active at any one time. Switching between these genes is a mechanism of host immune response evasion.</text>
</comment>
<geneLocation type="plasmid" evidence="9">
    <name>unnamed</name>
</geneLocation>
<evidence type="ECO:0000256" key="3">
    <source>
        <dbReference type="ARBA" id="ARBA00022729"/>
    </source>
</evidence>
<dbReference type="InterPro" id="IPR000680">
    <property type="entry name" value="Borrelia_lipo"/>
</dbReference>
<organism evidence="9">
    <name type="scientific">Borrelia crocidurae DOU</name>
    <dbReference type="NCBI Taxonomy" id="1293575"/>
    <lineage>
        <taxon>Bacteria</taxon>
        <taxon>Pseudomonadati</taxon>
        <taxon>Spirochaetota</taxon>
        <taxon>Spirochaetia</taxon>
        <taxon>Spirochaetales</taxon>
        <taxon>Borreliaceae</taxon>
        <taxon>Borrelia</taxon>
    </lineage>
</organism>
<name>W5SL75_9SPIR</name>
<evidence type="ECO:0000313" key="9">
    <source>
        <dbReference type="EMBL" id="AHH07884.1"/>
    </source>
</evidence>
<keyword evidence="4 8" id="KW-0472">Membrane</keyword>
<protein>
    <recommendedName>
        <fullName evidence="8">Variable large protein</fullName>
    </recommendedName>
</protein>
<evidence type="ECO:0000256" key="7">
    <source>
        <dbReference type="ARBA" id="ARBA00023288"/>
    </source>
</evidence>
<keyword evidence="5 8" id="KW-0564">Palmitate</keyword>
<proteinExistence type="predicted"/>
<keyword evidence="6 8" id="KW-0998">Cell outer membrane</keyword>
<dbReference type="SUPFAM" id="SSF74748">
    <property type="entry name" value="Variable surface antigen VlsE"/>
    <property type="match status" value="1"/>
</dbReference>
<dbReference type="Pfam" id="PF00921">
    <property type="entry name" value="Lipoprotein_2"/>
    <property type="match status" value="1"/>
</dbReference>
<keyword evidence="9" id="KW-0614">Plasmid</keyword>
<dbReference type="EMBL" id="CP004342">
    <property type="protein sequence ID" value="AHH07884.1"/>
    <property type="molecule type" value="Genomic_DNA"/>
</dbReference>
<evidence type="ECO:0000256" key="4">
    <source>
        <dbReference type="ARBA" id="ARBA00023136"/>
    </source>
</evidence>
<evidence type="ECO:0000256" key="8">
    <source>
        <dbReference type="RuleBase" id="RU363105"/>
    </source>
</evidence>
<evidence type="ECO:0000256" key="6">
    <source>
        <dbReference type="ARBA" id="ARBA00023237"/>
    </source>
</evidence>
<dbReference type="HOGENOM" id="CLU_054711_0_1_12"/>
<keyword evidence="3" id="KW-0732">Signal</keyword>
<evidence type="ECO:0000256" key="5">
    <source>
        <dbReference type="ARBA" id="ARBA00023139"/>
    </source>
</evidence>
<accession>W5SL75</accession>
<reference evidence="9" key="1">
    <citation type="submission" date="2013-02" db="EMBL/GenBank/DDBJ databases">
        <title>Comparative genomics of Borrelia species.</title>
        <authorList>
            <person name="Schwan T.G."/>
            <person name="Raffel S.J."/>
            <person name="Porcella S.F."/>
        </authorList>
    </citation>
    <scope>NUCLEOTIDE SEQUENCE</scope>
    <source>
        <strain evidence="9">DOU</strain>
        <plasmid evidence="9">unnamed</plasmid>
    </source>
</reference>
<evidence type="ECO:0000256" key="2">
    <source>
        <dbReference type="ARBA" id="ARBA00004459"/>
    </source>
</evidence>
<evidence type="ECO:0000256" key="1">
    <source>
        <dbReference type="ARBA" id="ARBA00003932"/>
    </source>
</evidence>
<gene>
    <name evidence="9" type="ORF">BCD_1818</name>
</gene>
<comment type="subcellular location">
    <subcellularLocation>
        <location evidence="2 8">Cell outer membrane</location>
        <topology evidence="2 8">Lipid-anchor</topology>
    </subcellularLocation>
</comment>
<keyword evidence="7 8" id="KW-0449">Lipoprotein</keyword>
<dbReference type="GO" id="GO:0009279">
    <property type="term" value="C:cell outer membrane"/>
    <property type="evidence" value="ECO:0007669"/>
    <property type="project" value="UniProtKB-SubCell"/>
</dbReference>